<evidence type="ECO:0000313" key="3">
    <source>
        <dbReference type="Proteomes" id="UP000198287"/>
    </source>
</evidence>
<name>A0A226DB21_FOLCA</name>
<gene>
    <name evidence="2" type="ORF">Fcan01_22901</name>
</gene>
<dbReference type="EMBL" id="LNIX01000026">
    <property type="protein sequence ID" value="OXA42399.1"/>
    <property type="molecule type" value="Genomic_DNA"/>
</dbReference>
<proteinExistence type="predicted"/>
<comment type="caution">
    <text evidence="2">The sequence shown here is derived from an EMBL/GenBank/DDBJ whole genome shotgun (WGS) entry which is preliminary data.</text>
</comment>
<accession>A0A226DB21</accession>
<dbReference type="Proteomes" id="UP000198287">
    <property type="component" value="Unassembled WGS sequence"/>
</dbReference>
<organism evidence="2 3">
    <name type="scientific">Folsomia candida</name>
    <name type="common">Springtail</name>
    <dbReference type="NCBI Taxonomy" id="158441"/>
    <lineage>
        <taxon>Eukaryota</taxon>
        <taxon>Metazoa</taxon>
        <taxon>Ecdysozoa</taxon>
        <taxon>Arthropoda</taxon>
        <taxon>Hexapoda</taxon>
        <taxon>Collembola</taxon>
        <taxon>Entomobryomorpha</taxon>
        <taxon>Isotomoidea</taxon>
        <taxon>Isotomidae</taxon>
        <taxon>Proisotominae</taxon>
        <taxon>Folsomia</taxon>
    </lineage>
</organism>
<feature type="region of interest" description="Disordered" evidence="1">
    <location>
        <begin position="125"/>
        <end position="150"/>
    </location>
</feature>
<reference evidence="2 3" key="1">
    <citation type="submission" date="2015-12" db="EMBL/GenBank/DDBJ databases">
        <title>The genome of Folsomia candida.</title>
        <authorList>
            <person name="Faddeeva A."/>
            <person name="Derks M.F."/>
            <person name="Anvar Y."/>
            <person name="Smit S."/>
            <person name="Van Straalen N."/>
            <person name="Roelofs D."/>
        </authorList>
    </citation>
    <scope>NUCLEOTIDE SEQUENCE [LARGE SCALE GENOMIC DNA]</scope>
    <source>
        <strain evidence="2 3">VU population</strain>
        <tissue evidence="2">Whole body</tissue>
    </source>
</reference>
<evidence type="ECO:0000313" key="2">
    <source>
        <dbReference type="EMBL" id="OXA42399.1"/>
    </source>
</evidence>
<dbReference type="AlphaFoldDB" id="A0A226DB21"/>
<protein>
    <submittedName>
        <fullName evidence="2">Uncharacterized protein</fullName>
    </submittedName>
</protein>
<keyword evidence="3" id="KW-1185">Reference proteome</keyword>
<evidence type="ECO:0000256" key="1">
    <source>
        <dbReference type="SAM" id="MobiDB-lite"/>
    </source>
</evidence>
<feature type="compositionally biased region" description="Acidic residues" evidence="1">
    <location>
        <begin position="126"/>
        <end position="138"/>
    </location>
</feature>
<sequence length="205" mass="22289">MASGKKFSVVNFPKEKKVAVVATVSLNQSLTKCAWPIGPGCEDKLKTCANPESNWPKFPCRHLKFAYSLDQATRYCEQARVTDNIVSSGAEGGIIGPVASRKKKTGKALPRVPGSDSSVEFISTEGNEEMTNEDEDEFSSPANHNNSNAAADNDINVQETADLAVLEVPSYAFTLISLLEGLKTEFHSESLLLVNKLHKPLSFIK</sequence>